<dbReference type="GO" id="GO:0005737">
    <property type="term" value="C:cytoplasm"/>
    <property type="evidence" value="ECO:0007669"/>
    <property type="project" value="UniProtKB-SubCell"/>
</dbReference>
<dbReference type="Proteomes" id="UP000319731">
    <property type="component" value="Unassembled WGS sequence"/>
</dbReference>
<dbReference type="InterPro" id="IPR018247">
    <property type="entry name" value="EF_Hand_1_Ca_BS"/>
</dbReference>
<protein>
    <submittedName>
        <fullName evidence="5">Uncharacterized protein</fullName>
    </submittedName>
</protein>
<dbReference type="CDD" id="cd21505">
    <property type="entry name" value="PPP2R3C"/>
    <property type="match status" value="1"/>
</dbReference>
<dbReference type="RefSeq" id="XP_031027296.1">
    <property type="nucleotide sequence ID" value="XM_031166780.1"/>
</dbReference>
<evidence type="ECO:0000256" key="4">
    <source>
        <dbReference type="SAM" id="MobiDB-lite"/>
    </source>
</evidence>
<sequence>MSNNEDEDDFYDDEDDDLEDDDDDEGLDDEARATLTSRHPWTNTLVNALNSSNTTTQASHTTAAITAAVTTTSSTGSTLPKLVSRKRKGKNSAIMKCLNAATRTTFIERQRESLLTNDDFDLLWDSLNDRASGLSEDERSISYIDFQNTRLNLPDKFNNFFKASVYLRFTTDEMGNISVQQFFNYVLRKVSLLQARIDLSAYDGDFDGYLTEDELQKYISDLMPTLNLHAITKSFKKYYLATASRKFVFFLDPQRRNKISIQSILLSPILTELFELREPNLPKDLEKTNWFSGVSTHRVYMQYLHLDQDHNGMLSRKEVSRYSQGTFSSSFLDRLFEECQTYHGELDFVSWLDFVLAIENIGSPEAVTYCFRLLDVENRGYLNQVDIQRLLVSVVDRMESFGHEAPKISDLTNEIFDMANPAQVDIITLNDLLDCGVAGTVFNLLADAKGFFQYENREALAAQGGGPMPFQ</sequence>
<gene>
    <name evidence="5" type="ORF">SmJEL517_g00852</name>
</gene>
<dbReference type="GO" id="GO:0000226">
    <property type="term" value="P:microtubule cytoskeleton organization"/>
    <property type="evidence" value="ECO:0007669"/>
    <property type="project" value="TreeGrafter"/>
</dbReference>
<proteinExistence type="predicted"/>
<dbReference type="SUPFAM" id="SSF47473">
    <property type="entry name" value="EF-hand"/>
    <property type="match status" value="2"/>
</dbReference>
<name>A0A507CGQ0_9FUNG</name>
<dbReference type="GO" id="GO:0005819">
    <property type="term" value="C:spindle"/>
    <property type="evidence" value="ECO:0007669"/>
    <property type="project" value="TreeGrafter"/>
</dbReference>
<keyword evidence="2" id="KW-0963">Cytoplasm</keyword>
<dbReference type="GeneID" id="42002077"/>
<evidence type="ECO:0000313" key="6">
    <source>
        <dbReference type="Proteomes" id="UP000319731"/>
    </source>
</evidence>
<dbReference type="OrthoDB" id="10265007at2759"/>
<dbReference type="PANTHER" id="PTHR12085">
    <property type="entry name" value="SERINE/THREONINE-PROTEIN PHOSPHATASE 2A REGULATORY SUBUNIT B'' SUBUNIT GAMMA"/>
    <property type="match status" value="1"/>
</dbReference>
<dbReference type="PROSITE" id="PS00018">
    <property type="entry name" value="EF_HAND_1"/>
    <property type="match status" value="1"/>
</dbReference>
<evidence type="ECO:0000256" key="1">
    <source>
        <dbReference type="ARBA" id="ARBA00004496"/>
    </source>
</evidence>
<comment type="subcellular location">
    <subcellularLocation>
        <location evidence="1">Cytoplasm</location>
    </subcellularLocation>
</comment>
<dbReference type="STRING" id="1806994.A0A507CGQ0"/>
<evidence type="ECO:0000313" key="5">
    <source>
        <dbReference type="EMBL" id="TPX37226.1"/>
    </source>
</evidence>
<feature type="compositionally biased region" description="Acidic residues" evidence="4">
    <location>
        <begin position="1"/>
        <end position="28"/>
    </location>
</feature>
<dbReference type="EMBL" id="QEAO01000003">
    <property type="protein sequence ID" value="TPX37226.1"/>
    <property type="molecule type" value="Genomic_DNA"/>
</dbReference>
<accession>A0A507CGQ0</accession>
<organism evidence="5 6">
    <name type="scientific">Synchytrium microbalum</name>
    <dbReference type="NCBI Taxonomy" id="1806994"/>
    <lineage>
        <taxon>Eukaryota</taxon>
        <taxon>Fungi</taxon>
        <taxon>Fungi incertae sedis</taxon>
        <taxon>Chytridiomycota</taxon>
        <taxon>Chytridiomycota incertae sedis</taxon>
        <taxon>Chytridiomycetes</taxon>
        <taxon>Synchytriales</taxon>
        <taxon>Synchytriaceae</taxon>
        <taxon>Synchytrium</taxon>
    </lineage>
</organism>
<dbReference type="Gene3D" id="1.10.238.10">
    <property type="entry name" value="EF-hand"/>
    <property type="match status" value="1"/>
</dbReference>
<evidence type="ECO:0000256" key="3">
    <source>
        <dbReference type="ARBA" id="ARBA00022837"/>
    </source>
</evidence>
<keyword evidence="6" id="KW-1185">Reference proteome</keyword>
<keyword evidence="3" id="KW-0106">Calcium</keyword>
<dbReference type="GO" id="GO:0035303">
    <property type="term" value="P:regulation of dephosphorylation"/>
    <property type="evidence" value="ECO:0007669"/>
    <property type="project" value="InterPro"/>
</dbReference>
<reference evidence="5 6" key="1">
    <citation type="journal article" date="2019" name="Sci. Rep.">
        <title>Comparative genomics of chytrid fungi reveal insights into the obligate biotrophic and pathogenic lifestyle of Synchytrium endobioticum.</title>
        <authorList>
            <person name="van de Vossenberg B.T.L.H."/>
            <person name="Warris S."/>
            <person name="Nguyen H.D.T."/>
            <person name="van Gent-Pelzer M.P.E."/>
            <person name="Joly D.L."/>
            <person name="van de Geest H.C."/>
            <person name="Bonants P.J.M."/>
            <person name="Smith D.S."/>
            <person name="Levesque C.A."/>
            <person name="van der Lee T.A.J."/>
        </authorList>
    </citation>
    <scope>NUCLEOTIDE SEQUENCE [LARGE SCALE GENOMIC DNA]</scope>
    <source>
        <strain evidence="5 6">JEL517</strain>
    </source>
</reference>
<dbReference type="PANTHER" id="PTHR12085:SF3">
    <property type="entry name" value="SERINE_THREONINE-PROTEIN PHOSPHATASE 2A REGULATORY SUBUNIT B'' SUBUNIT GAMMA"/>
    <property type="match status" value="1"/>
</dbReference>
<dbReference type="InterPro" id="IPR039865">
    <property type="entry name" value="PPP2R3C"/>
</dbReference>
<evidence type="ECO:0000256" key="2">
    <source>
        <dbReference type="ARBA" id="ARBA00022490"/>
    </source>
</evidence>
<comment type="caution">
    <text evidence="5">The sequence shown here is derived from an EMBL/GenBank/DDBJ whole genome shotgun (WGS) entry which is preliminary data.</text>
</comment>
<feature type="region of interest" description="Disordered" evidence="4">
    <location>
        <begin position="1"/>
        <end position="38"/>
    </location>
</feature>
<dbReference type="InterPro" id="IPR011992">
    <property type="entry name" value="EF-hand-dom_pair"/>
</dbReference>
<dbReference type="GO" id="GO:0030865">
    <property type="term" value="P:cortical cytoskeleton organization"/>
    <property type="evidence" value="ECO:0007669"/>
    <property type="project" value="TreeGrafter"/>
</dbReference>
<dbReference type="AlphaFoldDB" id="A0A507CGQ0"/>